<reference evidence="2" key="2">
    <citation type="submission" date="2020-10" db="UniProtKB">
        <authorList>
            <consortium name="WormBaseParasite"/>
        </authorList>
    </citation>
    <scope>IDENTIFICATION</scope>
</reference>
<keyword evidence="1" id="KW-1185">Reference proteome</keyword>
<evidence type="ECO:0000313" key="1">
    <source>
        <dbReference type="Proteomes" id="UP000492821"/>
    </source>
</evidence>
<dbReference type="WBParaSite" id="Pan_g21217.t1">
    <property type="protein sequence ID" value="Pan_g21217.t1"/>
    <property type="gene ID" value="Pan_g21217"/>
</dbReference>
<name>A0A7E4VHG4_PANRE</name>
<dbReference type="Proteomes" id="UP000492821">
    <property type="component" value="Unassembled WGS sequence"/>
</dbReference>
<reference evidence="1" key="1">
    <citation type="journal article" date="2013" name="Genetics">
        <title>The draft genome and transcriptome of Panagrellus redivivus are shaped by the harsh demands of a free-living lifestyle.</title>
        <authorList>
            <person name="Srinivasan J."/>
            <person name="Dillman A.R."/>
            <person name="Macchietto M.G."/>
            <person name="Heikkinen L."/>
            <person name="Lakso M."/>
            <person name="Fracchia K.M."/>
            <person name="Antoshechkin I."/>
            <person name="Mortazavi A."/>
            <person name="Wong G."/>
            <person name="Sternberg P.W."/>
        </authorList>
    </citation>
    <scope>NUCLEOTIDE SEQUENCE [LARGE SCALE GENOMIC DNA]</scope>
    <source>
        <strain evidence="1">MT8872</strain>
    </source>
</reference>
<evidence type="ECO:0000313" key="2">
    <source>
        <dbReference type="WBParaSite" id="Pan_g21217.t1"/>
    </source>
</evidence>
<organism evidence="1 2">
    <name type="scientific">Panagrellus redivivus</name>
    <name type="common">Microworm</name>
    <dbReference type="NCBI Taxonomy" id="6233"/>
    <lineage>
        <taxon>Eukaryota</taxon>
        <taxon>Metazoa</taxon>
        <taxon>Ecdysozoa</taxon>
        <taxon>Nematoda</taxon>
        <taxon>Chromadorea</taxon>
        <taxon>Rhabditida</taxon>
        <taxon>Tylenchina</taxon>
        <taxon>Panagrolaimomorpha</taxon>
        <taxon>Panagrolaimoidea</taxon>
        <taxon>Panagrolaimidae</taxon>
        <taxon>Panagrellus</taxon>
    </lineage>
</organism>
<proteinExistence type="predicted"/>
<protein>
    <submittedName>
        <fullName evidence="2">HEAT repeat domain-containing protein</fullName>
    </submittedName>
</protein>
<dbReference type="AlphaFoldDB" id="A0A7E4VHG4"/>
<sequence>MVARKLLREFDTLVKKCAKKWLNLPQRASAEPLYLANKEGGLNIIPVKILADISDVVQAIHLFGSKDPTIRLVAKGALQNAVKKRRINERTLCSKIKRLPINVDPIAGIVHAAAKED</sequence>
<accession>A0A7E4VHG4</accession>